<organism evidence="1 2">
    <name type="scientific">Ligilactobacillus salivarius</name>
    <dbReference type="NCBI Taxonomy" id="1624"/>
    <lineage>
        <taxon>Bacteria</taxon>
        <taxon>Bacillati</taxon>
        <taxon>Bacillota</taxon>
        <taxon>Bacilli</taxon>
        <taxon>Lactobacillales</taxon>
        <taxon>Lactobacillaceae</taxon>
        <taxon>Ligilactobacillus</taxon>
    </lineage>
</organism>
<dbReference type="AlphaFoldDB" id="A0A1V9QTD5"/>
<name>A0A1V9QTD5_9LACO</name>
<dbReference type="RefSeq" id="WP_081530516.1">
    <property type="nucleotide sequence ID" value="NZ_NBEB01000044.1"/>
</dbReference>
<evidence type="ECO:0000313" key="1">
    <source>
        <dbReference type="EMBL" id="OQQ84103.1"/>
    </source>
</evidence>
<reference evidence="1 2" key="1">
    <citation type="submission" date="2017-03" db="EMBL/GenBank/DDBJ databases">
        <title>Phylogenomics and comparative genomics of Lactobacillus salivarius, a mammalian gut commensal.</title>
        <authorList>
            <person name="Harris H.M."/>
        </authorList>
    </citation>
    <scope>NUCLEOTIDE SEQUENCE [LARGE SCALE GENOMIC DNA]</scope>
    <source>
        <strain evidence="1 2">LMG 14477</strain>
    </source>
</reference>
<protein>
    <recommendedName>
        <fullName evidence="3">Phage protein</fullName>
    </recommendedName>
</protein>
<gene>
    <name evidence="1" type="ORF">B6U60_04400</name>
</gene>
<dbReference type="Proteomes" id="UP000192638">
    <property type="component" value="Unassembled WGS sequence"/>
</dbReference>
<comment type="caution">
    <text evidence="1">The sequence shown here is derived from an EMBL/GenBank/DDBJ whole genome shotgun (WGS) entry which is preliminary data.</text>
</comment>
<dbReference type="EMBL" id="NBEB01000044">
    <property type="protein sequence ID" value="OQQ84103.1"/>
    <property type="molecule type" value="Genomic_DNA"/>
</dbReference>
<sequence>MDLTKEALDYLAEQGIKPEERKLKINGQNYIINKDGEPVLIEPVVHSAKEPIRLNTLSGLVDYIKSKIDVFDDAAVHVVNEKLVEFKSSLAPDGKRELFAVATAIVPEFDFDSYMDIESFNIALQSQFVKTDDRDILLKVIGNLKEDNVRSTGDDGISQAVTIKSGIATAENIKVPNPVILAPYRTFVEVEQPESKFIFRMQSGPRGAIFEGDGGLWRVEAIKTIAKYLEVRLEGTGVVLLA</sequence>
<evidence type="ECO:0000313" key="2">
    <source>
        <dbReference type="Proteomes" id="UP000192638"/>
    </source>
</evidence>
<accession>A0A1V9QTD5</accession>
<proteinExistence type="predicted"/>
<evidence type="ECO:0008006" key="3">
    <source>
        <dbReference type="Google" id="ProtNLM"/>
    </source>
</evidence>